<dbReference type="Proteomes" id="UP001207654">
    <property type="component" value="Unassembled WGS sequence"/>
</dbReference>
<dbReference type="RefSeq" id="WP_267540041.1">
    <property type="nucleotide sequence ID" value="NZ_JAPNKA010000001.1"/>
</dbReference>
<proteinExistence type="predicted"/>
<evidence type="ECO:0000259" key="1">
    <source>
        <dbReference type="Pfam" id="PF13643"/>
    </source>
</evidence>
<name>A0ABT4AIE2_9BACT</name>
<dbReference type="InterPro" id="IPR025285">
    <property type="entry name" value="DUF4145"/>
</dbReference>
<accession>A0ABT4AIE2</accession>
<evidence type="ECO:0000313" key="3">
    <source>
        <dbReference type="Proteomes" id="UP001207654"/>
    </source>
</evidence>
<dbReference type="EMBL" id="JAPNKA010000001">
    <property type="protein sequence ID" value="MCY1081443.1"/>
    <property type="molecule type" value="Genomic_DNA"/>
</dbReference>
<gene>
    <name evidence="2" type="ORF">OV287_44015</name>
</gene>
<comment type="caution">
    <text evidence="2">The sequence shown here is derived from an EMBL/GenBank/DDBJ whole genome shotgun (WGS) entry which is preliminary data.</text>
</comment>
<reference evidence="2 3" key="1">
    <citation type="submission" date="2022-11" db="EMBL/GenBank/DDBJ databases">
        <title>Minimal conservation of predation-associated metabolite biosynthetic gene clusters underscores biosynthetic potential of Myxococcota including descriptions for ten novel species: Archangium lansinium sp. nov., Myxococcus landrumus sp. nov., Nannocystis bai.</title>
        <authorList>
            <person name="Ahearne A."/>
            <person name="Stevens C."/>
            <person name="Phillips K."/>
        </authorList>
    </citation>
    <scope>NUCLEOTIDE SEQUENCE [LARGE SCALE GENOMIC DNA]</scope>
    <source>
        <strain evidence="2 3">MIWBW</strain>
    </source>
</reference>
<dbReference type="Pfam" id="PF13643">
    <property type="entry name" value="DUF4145"/>
    <property type="match status" value="1"/>
</dbReference>
<keyword evidence="3" id="KW-1185">Reference proteome</keyword>
<evidence type="ECO:0000313" key="2">
    <source>
        <dbReference type="EMBL" id="MCY1081443.1"/>
    </source>
</evidence>
<sequence>MTRNLRFLVTINTSGSWPEIVSRLFPHRGRFSSMPHLHVLDDFIEEIRNKEPVLREGEDPPDSDYDLYCEKCQGHRRMTIHCLYLAPRIRQAWMSEFHELPLELVPSCFRLTCVQCKADSIAVIYEGPTGPTLAILRSTRGGMTSRHTPPAVSYYLDQAARAQNVGAFSAAVVMYRSALEQLLVQQGYSDGTCGTKIGKLLSDQKAGKAPKWVDQLHEDDLHVLNRLGNGAVHANGGDISKQEVLDAELYAAVTLTFEAVLDAAYERPKREAERRAKLAAAAAKMR</sequence>
<organism evidence="2 3">
    <name type="scientific">Archangium lansingense</name>
    <dbReference type="NCBI Taxonomy" id="2995310"/>
    <lineage>
        <taxon>Bacteria</taxon>
        <taxon>Pseudomonadati</taxon>
        <taxon>Myxococcota</taxon>
        <taxon>Myxococcia</taxon>
        <taxon>Myxococcales</taxon>
        <taxon>Cystobacterineae</taxon>
        <taxon>Archangiaceae</taxon>
        <taxon>Archangium</taxon>
    </lineage>
</organism>
<protein>
    <submittedName>
        <fullName evidence="2">DUF4145 domain-containing protein</fullName>
    </submittedName>
</protein>
<feature type="domain" description="DUF4145" evidence="1">
    <location>
        <begin position="158"/>
        <end position="247"/>
    </location>
</feature>